<keyword evidence="2" id="KW-1185">Reference proteome</keyword>
<evidence type="ECO:0000313" key="2">
    <source>
        <dbReference type="Proteomes" id="UP000215506"/>
    </source>
</evidence>
<sequence>MLSSLSAAAAAMPWGTIAHVVGAMIYAGIGAVLGV</sequence>
<protein>
    <submittedName>
        <fullName evidence="1">Uncharacterized protein</fullName>
    </submittedName>
</protein>
<dbReference type="EMBL" id="NGAF01000085">
    <property type="protein sequence ID" value="OXR39694.1"/>
    <property type="molecule type" value="Genomic_DNA"/>
</dbReference>
<gene>
    <name evidence="1" type="ORF">B7C42_08240</name>
</gene>
<accession>A0A231GSU3</accession>
<evidence type="ECO:0000313" key="1">
    <source>
        <dbReference type="EMBL" id="OXR39694.1"/>
    </source>
</evidence>
<proteinExistence type="predicted"/>
<name>A0A231GSU3_9NOCA</name>
<comment type="caution">
    <text evidence="1">The sequence shown here is derived from an EMBL/GenBank/DDBJ whole genome shotgun (WGS) entry which is preliminary data.</text>
</comment>
<organism evidence="1 2">
    <name type="scientific">Nocardia cerradoensis</name>
    <dbReference type="NCBI Taxonomy" id="85688"/>
    <lineage>
        <taxon>Bacteria</taxon>
        <taxon>Bacillati</taxon>
        <taxon>Actinomycetota</taxon>
        <taxon>Actinomycetes</taxon>
        <taxon>Mycobacteriales</taxon>
        <taxon>Nocardiaceae</taxon>
        <taxon>Nocardia</taxon>
    </lineage>
</organism>
<reference evidence="1 2" key="1">
    <citation type="submission" date="2017-07" db="EMBL/GenBank/DDBJ databases">
        <title>First draft Genome Sequence of Nocardia cerradoensis isolated from human infection.</title>
        <authorList>
            <person name="Carrasco G."/>
        </authorList>
    </citation>
    <scope>NUCLEOTIDE SEQUENCE [LARGE SCALE GENOMIC DNA]</scope>
    <source>
        <strain evidence="1 2">CNM20130759</strain>
    </source>
</reference>
<dbReference type="Proteomes" id="UP000215506">
    <property type="component" value="Unassembled WGS sequence"/>
</dbReference>
<dbReference type="AlphaFoldDB" id="A0A231GSU3"/>